<comment type="caution">
    <text evidence="1">The sequence shown here is derived from an EMBL/GenBank/DDBJ whole genome shotgun (WGS) entry which is preliminary data.</text>
</comment>
<evidence type="ECO:0000313" key="2">
    <source>
        <dbReference type="Proteomes" id="UP001050691"/>
    </source>
</evidence>
<evidence type="ECO:0000313" key="1">
    <source>
        <dbReference type="EMBL" id="GJJ07917.1"/>
    </source>
</evidence>
<reference evidence="1" key="1">
    <citation type="submission" date="2021-10" db="EMBL/GenBank/DDBJ databases">
        <title>De novo Genome Assembly of Clathrus columnatus (Basidiomycota, Fungi) Using Illumina and Nanopore Sequence Data.</title>
        <authorList>
            <person name="Ogiso-Tanaka E."/>
            <person name="Itagaki H."/>
            <person name="Hosoya T."/>
            <person name="Hosaka K."/>
        </authorList>
    </citation>
    <scope>NUCLEOTIDE SEQUENCE</scope>
    <source>
        <strain evidence="1">MO-923</strain>
    </source>
</reference>
<dbReference type="Proteomes" id="UP001050691">
    <property type="component" value="Unassembled WGS sequence"/>
</dbReference>
<dbReference type="InterPro" id="IPR032675">
    <property type="entry name" value="LRR_dom_sf"/>
</dbReference>
<name>A0AAV5A394_9AGAM</name>
<proteinExistence type="predicted"/>
<dbReference type="Gene3D" id="3.80.10.10">
    <property type="entry name" value="Ribonuclease Inhibitor"/>
    <property type="match status" value="1"/>
</dbReference>
<dbReference type="SUPFAM" id="SSF52047">
    <property type="entry name" value="RNI-like"/>
    <property type="match status" value="1"/>
</dbReference>
<dbReference type="AlphaFoldDB" id="A0AAV5A394"/>
<gene>
    <name evidence="1" type="ORF">Clacol_002123</name>
</gene>
<keyword evidence="2" id="KW-1185">Reference proteome</keyword>
<dbReference type="EMBL" id="BPWL01000002">
    <property type="protein sequence ID" value="GJJ07917.1"/>
    <property type="molecule type" value="Genomic_DNA"/>
</dbReference>
<sequence length="362" mass="40657">MLECYEIQYAALKQALFWRSNGALFSSKLTVLYWTGPLKGIEYLPSLVTSTLQVLQLELDLMDNPNMLDVFCKTIPLRSPSLRALEFSFPPADNDTQAVSELVLIRLPSHCMTGELFTTLSRLPQLQDLSSSQHPYYLCTDGGDIMETLPKGKIENDEEASRDLPFRSLRKIDIPDSDFMMAETLRRGIPLLKLIDLTWGSFDGHTITFMESLHRTCPNLEEISIFVNDGLPFQAIRSLLKCPALVKIVSAGSFDMNLEDIVTIATNRSSWKSITLPSVKPVSYHALIPFAQNCPDLYELQLTLDSRLGVPDLDAFTTNIRFLSLASLHIIKSWELTPDFKLALFLSKICPNPIKNISYGGS</sequence>
<organism evidence="1 2">
    <name type="scientific">Clathrus columnatus</name>
    <dbReference type="NCBI Taxonomy" id="1419009"/>
    <lineage>
        <taxon>Eukaryota</taxon>
        <taxon>Fungi</taxon>
        <taxon>Dikarya</taxon>
        <taxon>Basidiomycota</taxon>
        <taxon>Agaricomycotina</taxon>
        <taxon>Agaricomycetes</taxon>
        <taxon>Phallomycetidae</taxon>
        <taxon>Phallales</taxon>
        <taxon>Clathraceae</taxon>
        <taxon>Clathrus</taxon>
    </lineage>
</organism>
<protein>
    <submittedName>
        <fullName evidence="1">Uncharacterized protein</fullName>
    </submittedName>
</protein>
<accession>A0AAV5A394</accession>